<dbReference type="InterPro" id="IPR000064">
    <property type="entry name" value="NLP_P60_dom"/>
</dbReference>
<dbReference type="Pfam" id="PF00877">
    <property type="entry name" value="NLPC_P60"/>
    <property type="match status" value="1"/>
</dbReference>
<reference evidence="9" key="1">
    <citation type="submission" date="2016-10" db="EMBL/GenBank/DDBJ databases">
        <authorList>
            <person name="Varghese N."/>
            <person name="Submissions S."/>
        </authorList>
    </citation>
    <scope>NUCLEOTIDE SEQUENCE [LARGE SCALE GENOMIC DNA]</scope>
    <source>
        <strain evidence="9">CGMCC 4.3510</strain>
    </source>
</reference>
<feature type="signal peptide" evidence="6">
    <location>
        <begin position="1"/>
        <end position="40"/>
    </location>
</feature>
<dbReference type="PANTHER" id="PTHR47359">
    <property type="entry name" value="PEPTIDOGLYCAN DL-ENDOPEPTIDASE CWLO"/>
    <property type="match status" value="1"/>
</dbReference>
<dbReference type="Proteomes" id="UP000199323">
    <property type="component" value="Unassembled WGS sequence"/>
</dbReference>
<dbReference type="SUPFAM" id="SSF54001">
    <property type="entry name" value="Cysteine proteinases"/>
    <property type="match status" value="1"/>
</dbReference>
<evidence type="ECO:0000256" key="3">
    <source>
        <dbReference type="ARBA" id="ARBA00022801"/>
    </source>
</evidence>
<proteinExistence type="inferred from homology"/>
<keyword evidence="5" id="KW-0175">Coiled coil</keyword>
<dbReference type="InterPro" id="IPR038765">
    <property type="entry name" value="Papain-like_cys_pep_sf"/>
</dbReference>
<dbReference type="GO" id="GO:0006508">
    <property type="term" value="P:proteolysis"/>
    <property type="evidence" value="ECO:0007669"/>
    <property type="project" value="UniProtKB-KW"/>
</dbReference>
<accession>A0A1I2DKI4</accession>
<evidence type="ECO:0000313" key="8">
    <source>
        <dbReference type="EMBL" id="SFE80967.1"/>
    </source>
</evidence>
<organism evidence="8 9">
    <name type="scientific">Actinacidiphila alni</name>
    <dbReference type="NCBI Taxonomy" id="380248"/>
    <lineage>
        <taxon>Bacteria</taxon>
        <taxon>Bacillati</taxon>
        <taxon>Actinomycetota</taxon>
        <taxon>Actinomycetes</taxon>
        <taxon>Kitasatosporales</taxon>
        <taxon>Streptomycetaceae</taxon>
        <taxon>Actinacidiphila</taxon>
    </lineage>
</organism>
<gene>
    <name evidence="8" type="ORF">SAMN05216251_105274</name>
</gene>
<dbReference type="GO" id="GO:0008234">
    <property type="term" value="F:cysteine-type peptidase activity"/>
    <property type="evidence" value="ECO:0007669"/>
    <property type="project" value="UniProtKB-KW"/>
</dbReference>
<feature type="coiled-coil region" evidence="5">
    <location>
        <begin position="172"/>
        <end position="206"/>
    </location>
</feature>
<keyword evidence="3 8" id="KW-0378">Hydrolase</keyword>
<evidence type="ECO:0000256" key="1">
    <source>
        <dbReference type="ARBA" id="ARBA00007074"/>
    </source>
</evidence>
<dbReference type="PANTHER" id="PTHR47359:SF3">
    <property type="entry name" value="NLP_P60 DOMAIN-CONTAINING PROTEIN-RELATED"/>
    <property type="match status" value="1"/>
</dbReference>
<dbReference type="OrthoDB" id="5177647at2"/>
<dbReference type="Gene3D" id="3.90.1720.10">
    <property type="entry name" value="endopeptidase domain like (from Nostoc punctiforme)"/>
    <property type="match status" value="1"/>
</dbReference>
<feature type="domain" description="NlpC/P60" evidence="7">
    <location>
        <begin position="238"/>
        <end position="353"/>
    </location>
</feature>
<evidence type="ECO:0000313" key="9">
    <source>
        <dbReference type="Proteomes" id="UP000199323"/>
    </source>
</evidence>
<evidence type="ECO:0000256" key="4">
    <source>
        <dbReference type="ARBA" id="ARBA00022807"/>
    </source>
</evidence>
<comment type="similarity">
    <text evidence="1">Belongs to the peptidase C40 family.</text>
</comment>
<feature type="chain" id="PRO_5038685066" evidence="6">
    <location>
        <begin position="41"/>
        <end position="353"/>
    </location>
</feature>
<keyword evidence="4" id="KW-0788">Thiol protease</keyword>
<dbReference type="RefSeq" id="WP_093713274.1">
    <property type="nucleotide sequence ID" value="NZ_FONG01000005.1"/>
</dbReference>
<keyword evidence="6" id="KW-0732">Signal</keyword>
<evidence type="ECO:0000256" key="6">
    <source>
        <dbReference type="SAM" id="SignalP"/>
    </source>
</evidence>
<name>A0A1I2DKI4_9ACTN</name>
<dbReference type="EMBL" id="FONG01000005">
    <property type="protein sequence ID" value="SFE80967.1"/>
    <property type="molecule type" value="Genomic_DNA"/>
</dbReference>
<sequence length="353" mass="37544">MASHRKPRPRILASAGPKAAVGITTAALASVTLLSESANAAPAKPQPTIAEVKAQIDKLNEDAEVATQHFDAAKEKTDAQRAKANQLMDQVAQKTAKMNDTRRVLGQYAAAQYRDGGLDQTTQLLLTDDPEKFLQTSHMMDRMSATQEEALATFKVQQEQASIQRAQATKSLDELTTAQNKLAAEKKNVQTKLAAAQKLLNTLNAEQRKKLAAMHPTTSSSGNSTASNVSYTYNGPASGRAAAAIQFAMSQRGKPYVSGATGPGSYDCSGLTQAAYRAAGITIGRTTWDQVKDGVAVSQSDLRPGDLVFFYSGISHVGIYIGNGQIVHAPHSGAVVEVAPMSWMPFAAARRIA</sequence>
<dbReference type="PROSITE" id="PS51935">
    <property type="entry name" value="NLPC_P60"/>
    <property type="match status" value="1"/>
</dbReference>
<dbReference type="AlphaFoldDB" id="A0A1I2DKI4"/>
<dbReference type="InterPro" id="IPR051794">
    <property type="entry name" value="PG_Endopeptidase_C40"/>
</dbReference>
<keyword evidence="9" id="KW-1185">Reference proteome</keyword>
<evidence type="ECO:0000259" key="7">
    <source>
        <dbReference type="PROSITE" id="PS51935"/>
    </source>
</evidence>
<keyword evidence="2" id="KW-0645">Protease</keyword>
<dbReference type="STRING" id="380248.SAMN05216251_105274"/>
<evidence type="ECO:0000256" key="2">
    <source>
        <dbReference type="ARBA" id="ARBA00022670"/>
    </source>
</evidence>
<evidence type="ECO:0000256" key="5">
    <source>
        <dbReference type="SAM" id="Coils"/>
    </source>
</evidence>
<protein>
    <submittedName>
        <fullName evidence="8">Cell wall-associated hydrolase, NlpC family</fullName>
    </submittedName>
</protein>
<feature type="coiled-coil region" evidence="5">
    <location>
        <begin position="49"/>
        <end position="76"/>
    </location>
</feature>